<dbReference type="Pfam" id="PF04472">
    <property type="entry name" value="SepF"/>
    <property type="match status" value="1"/>
</dbReference>
<protein>
    <recommendedName>
        <fullName evidence="3">Cell division protein SepF</fullName>
    </recommendedName>
</protein>
<comment type="caution">
    <text evidence="1">The sequence shown here is derived from an EMBL/GenBank/DDBJ whole genome shotgun (WGS) entry which is preliminary data.</text>
</comment>
<evidence type="ECO:0000313" key="1">
    <source>
        <dbReference type="EMBL" id="CAD6492382.1"/>
    </source>
</evidence>
<sequence length="146" mass="16309">MSGTKFNLTSIYILTKEGKYVMPSILDKIIGTGSTKEPEAGEYSEIDLSEFEEDIEGEVPRMYVKIAELTGLEQLPKLKEEIYKGNTLLIDISATKRDKLTLERVIKELKQVTGDVHGDIAGIGEDQLIATPHNVKIDRSKVVVRM</sequence>
<accession>A0A811T9P7</accession>
<gene>
    <name evidence="1" type="ORF">DIAAKJNI_00286</name>
</gene>
<reference evidence="1" key="1">
    <citation type="submission" date="2020-10" db="EMBL/GenBank/DDBJ databases">
        <authorList>
            <person name="Hahn C.J."/>
            <person name="Laso-Perez R."/>
            <person name="Vulcano F."/>
            <person name="Vaziourakis K.-M."/>
            <person name="Stokke R."/>
            <person name="Steen I.H."/>
            <person name="Teske A."/>
            <person name="Boetius A."/>
            <person name="Liebeke M."/>
            <person name="Amann R."/>
            <person name="Knittel K."/>
        </authorList>
    </citation>
    <scope>NUCLEOTIDE SEQUENCE</scope>
    <source>
        <strain evidence="1">Gfbio:e3339647-f889-4370-9287-4fb5cb688e4c:AG392M11_GoMArc1</strain>
    </source>
</reference>
<dbReference type="InterPro" id="IPR007561">
    <property type="entry name" value="Cell_div_SepF/SepF-rel"/>
</dbReference>
<dbReference type="Gene3D" id="3.30.110.150">
    <property type="entry name" value="SepF-like protein"/>
    <property type="match status" value="1"/>
</dbReference>
<dbReference type="InterPro" id="IPR012426">
    <property type="entry name" value="SepF_arc"/>
</dbReference>
<evidence type="ECO:0000313" key="2">
    <source>
        <dbReference type="Proteomes" id="UP000639006"/>
    </source>
</evidence>
<proteinExistence type="predicted"/>
<name>A0A811T9P7_9EURY</name>
<dbReference type="EMBL" id="CAJHIQ010000012">
    <property type="protein sequence ID" value="CAD6492382.1"/>
    <property type="molecule type" value="Genomic_DNA"/>
</dbReference>
<dbReference type="InterPro" id="IPR038594">
    <property type="entry name" value="SepF-like_sf"/>
</dbReference>
<dbReference type="Proteomes" id="UP000639006">
    <property type="component" value="Unassembled WGS sequence"/>
</dbReference>
<evidence type="ECO:0008006" key="3">
    <source>
        <dbReference type="Google" id="ProtNLM"/>
    </source>
</evidence>
<organism evidence="1 2">
    <name type="scientific">Candidatus Argoarchaeum ethanivorans</name>
    <dbReference type="NCBI Taxonomy" id="2608793"/>
    <lineage>
        <taxon>Archaea</taxon>
        <taxon>Methanobacteriati</taxon>
        <taxon>Methanobacteriota</taxon>
        <taxon>Stenosarchaea group</taxon>
        <taxon>Methanomicrobia</taxon>
        <taxon>Methanosarcinales</taxon>
        <taxon>Methanosarcinales incertae sedis</taxon>
        <taxon>GOM Arc I cluster</taxon>
        <taxon>Candidatus Argoarchaeum</taxon>
    </lineage>
</organism>
<dbReference type="PIRSF" id="PIRSF019313">
    <property type="entry name" value="UCP019313"/>
    <property type="match status" value="1"/>
</dbReference>
<dbReference type="AlphaFoldDB" id="A0A811T9P7"/>